<dbReference type="GO" id="GO:0016592">
    <property type="term" value="C:mediator complex"/>
    <property type="evidence" value="ECO:0007669"/>
    <property type="project" value="InterPro"/>
</dbReference>
<keyword evidence="4 8" id="KW-0805">Transcription regulation</keyword>
<dbReference type="OrthoDB" id="10251234at2759"/>
<evidence type="ECO:0000256" key="2">
    <source>
        <dbReference type="ARBA" id="ARBA00005635"/>
    </source>
</evidence>
<evidence type="ECO:0000256" key="8">
    <source>
        <dbReference type="RuleBase" id="RU364140"/>
    </source>
</evidence>
<dbReference type="PANTHER" id="PTHR13114">
    <property type="entry name" value="MEDIATOR OF RNA POLYMERASE II TRANSCRIPTION SUBUNIT 17"/>
    <property type="match status" value="1"/>
</dbReference>
<evidence type="ECO:0000313" key="10">
    <source>
        <dbReference type="Proteomes" id="UP000070444"/>
    </source>
</evidence>
<accession>A0A137P201</accession>
<keyword evidence="6 8" id="KW-0539">Nucleus</keyword>
<sequence length="436" mass="49339">MGVALDALTLILSNSDQQQTTDQPLPIPPKSITLTPANKPKAGHRALIHQSKLNLGSKKSQLTLASSLLRSGTTRLTKTIEVENTFWDQILQLSKLNWFIQKEETVNEKDPAQYFIDCGFSGSGSKLSYETYAYINREVDGKLNLLLKYEVEKAMSVRLQPTSSLLKPLKDVPVPILPKGIHYPQSFISSSLPTDPVVLEAHEKLCKARSTILETELFNYLTKESLSIAQCSHNISDSVYISVNDDWELVFELKEVAQKEEVVSTHLHWLCSAIKTALLFKLREHHKHLDSVQKGLLHTHDCLGVDEIKRTIPVIQDPNFIQYSKDMVLYYFFLQEIDQTVQSVFDSFKSISTICESFSSNSFFKIEYYPIEDPKSHHSILGHSLLIYIGRFNSINIELRAPNLIQLGIVEGNFAVETPSQLKKLLSKQISMILFG</sequence>
<dbReference type="Proteomes" id="UP000070444">
    <property type="component" value="Unassembled WGS sequence"/>
</dbReference>
<dbReference type="InterPro" id="IPR019313">
    <property type="entry name" value="Mediator_Med17"/>
</dbReference>
<comment type="function">
    <text evidence="8">Component of the Mediator complex, a coactivator involved in the regulated transcription of nearly all RNA polymerase II-dependent genes. Mediator functions as a bridge to convey information from gene-specific regulatory proteins to the basal RNA polymerase II transcription machinery. Mediator is recruited to promoters by direct interactions with regulatory proteins and serves as a scaffold for the assembly of a functional preinitiation complex with RNA polymerase II and the general transcription factors.</text>
</comment>
<dbReference type="OMA" id="GEMTHAR"/>
<comment type="subcellular location">
    <subcellularLocation>
        <location evidence="1 8">Nucleus</location>
    </subcellularLocation>
</comment>
<name>A0A137P201_CONC2</name>
<keyword evidence="5 8" id="KW-0804">Transcription</keyword>
<evidence type="ECO:0000256" key="1">
    <source>
        <dbReference type="ARBA" id="ARBA00004123"/>
    </source>
</evidence>
<comment type="similarity">
    <text evidence="2 8">Belongs to the Mediator complex subunit 17 family.</text>
</comment>
<keyword evidence="10" id="KW-1185">Reference proteome</keyword>
<protein>
    <recommendedName>
        <fullName evidence="3 8">Mediator of RNA polymerase II transcription subunit 17</fullName>
    </recommendedName>
    <alternativeName>
        <fullName evidence="7 8">Mediator complex subunit 17</fullName>
    </alternativeName>
</protein>
<organism evidence="9 10">
    <name type="scientific">Conidiobolus coronatus (strain ATCC 28846 / CBS 209.66 / NRRL 28638)</name>
    <name type="common">Delacroixia coronata</name>
    <dbReference type="NCBI Taxonomy" id="796925"/>
    <lineage>
        <taxon>Eukaryota</taxon>
        <taxon>Fungi</taxon>
        <taxon>Fungi incertae sedis</taxon>
        <taxon>Zoopagomycota</taxon>
        <taxon>Entomophthoromycotina</taxon>
        <taxon>Entomophthoromycetes</taxon>
        <taxon>Entomophthorales</taxon>
        <taxon>Ancylistaceae</taxon>
        <taxon>Conidiobolus</taxon>
    </lineage>
</organism>
<dbReference type="EMBL" id="KQ964552">
    <property type="protein sequence ID" value="KXN68988.1"/>
    <property type="molecule type" value="Genomic_DNA"/>
</dbReference>
<evidence type="ECO:0000256" key="4">
    <source>
        <dbReference type="ARBA" id="ARBA00023015"/>
    </source>
</evidence>
<evidence type="ECO:0000256" key="3">
    <source>
        <dbReference type="ARBA" id="ARBA00019610"/>
    </source>
</evidence>
<evidence type="ECO:0000313" key="9">
    <source>
        <dbReference type="EMBL" id="KXN68988.1"/>
    </source>
</evidence>
<proteinExistence type="inferred from homology"/>
<evidence type="ECO:0000256" key="7">
    <source>
        <dbReference type="ARBA" id="ARBA00032014"/>
    </source>
</evidence>
<dbReference type="AlphaFoldDB" id="A0A137P201"/>
<reference evidence="9 10" key="1">
    <citation type="journal article" date="2015" name="Genome Biol. Evol.">
        <title>Phylogenomic analyses indicate that early fungi evolved digesting cell walls of algal ancestors of land plants.</title>
        <authorList>
            <person name="Chang Y."/>
            <person name="Wang S."/>
            <person name="Sekimoto S."/>
            <person name="Aerts A.L."/>
            <person name="Choi C."/>
            <person name="Clum A."/>
            <person name="LaButti K.M."/>
            <person name="Lindquist E.A."/>
            <person name="Yee Ngan C."/>
            <person name="Ohm R.A."/>
            <person name="Salamov A.A."/>
            <person name="Grigoriev I.V."/>
            <person name="Spatafora J.W."/>
            <person name="Berbee M.L."/>
        </authorList>
    </citation>
    <scope>NUCLEOTIDE SEQUENCE [LARGE SCALE GENOMIC DNA]</scope>
    <source>
        <strain evidence="9 10">NRRL 28638</strain>
    </source>
</reference>
<keyword evidence="8" id="KW-0010">Activator</keyword>
<evidence type="ECO:0000256" key="5">
    <source>
        <dbReference type="ARBA" id="ARBA00023163"/>
    </source>
</evidence>
<gene>
    <name evidence="8" type="primary">MED17</name>
    <name evidence="9" type="ORF">CONCODRAFT_79534</name>
</gene>
<evidence type="ECO:0000256" key="6">
    <source>
        <dbReference type="ARBA" id="ARBA00023242"/>
    </source>
</evidence>
<dbReference type="Pfam" id="PF10156">
    <property type="entry name" value="Med17"/>
    <property type="match status" value="1"/>
</dbReference>
<dbReference type="PANTHER" id="PTHR13114:SF7">
    <property type="entry name" value="MEDIATOR OF RNA POLYMERASE II TRANSCRIPTION SUBUNIT 17"/>
    <property type="match status" value="1"/>
</dbReference>
<dbReference type="STRING" id="796925.A0A137P201"/>
<dbReference type="GO" id="GO:0070847">
    <property type="term" value="C:core mediator complex"/>
    <property type="evidence" value="ECO:0007669"/>
    <property type="project" value="TreeGrafter"/>
</dbReference>
<dbReference type="GO" id="GO:0003712">
    <property type="term" value="F:transcription coregulator activity"/>
    <property type="evidence" value="ECO:0007669"/>
    <property type="project" value="InterPro"/>
</dbReference>
<dbReference type="GO" id="GO:0006357">
    <property type="term" value="P:regulation of transcription by RNA polymerase II"/>
    <property type="evidence" value="ECO:0007669"/>
    <property type="project" value="InterPro"/>
</dbReference>
<comment type="subunit">
    <text evidence="8">Component of the Mediator complex.</text>
</comment>